<dbReference type="OrthoDB" id="9762378at2"/>
<comment type="caution">
    <text evidence="3">The sequence shown here is derived from an EMBL/GenBank/DDBJ whole genome shotgun (WGS) entry which is preliminary data.</text>
</comment>
<name>A0A432VB61_9HYPH</name>
<evidence type="ECO:0000313" key="4">
    <source>
        <dbReference type="Proteomes" id="UP000281647"/>
    </source>
</evidence>
<dbReference type="Proteomes" id="UP000281647">
    <property type="component" value="Unassembled WGS sequence"/>
</dbReference>
<feature type="domain" description="Methylmalonyl-CoA mutase alpha/beta chain catalytic" evidence="2">
    <location>
        <begin position="38"/>
        <end position="554"/>
    </location>
</feature>
<protein>
    <submittedName>
        <fullName evidence="3">Methylmalonyl-CoA mutase</fullName>
    </submittedName>
</protein>
<evidence type="ECO:0000313" key="3">
    <source>
        <dbReference type="EMBL" id="RUM99412.1"/>
    </source>
</evidence>
<accession>A0A432VB61</accession>
<dbReference type="Pfam" id="PF01642">
    <property type="entry name" value="MM_CoA_mutase"/>
    <property type="match status" value="1"/>
</dbReference>
<dbReference type="SUPFAM" id="SSF51703">
    <property type="entry name" value="Cobalamin (vitamin B12)-dependent enzymes"/>
    <property type="match status" value="1"/>
</dbReference>
<dbReference type="AlphaFoldDB" id="A0A432VB61"/>
<dbReference type="PANTHER" id="PTHR48101">
    <property type="entry name" value="METHYLMALONYL-COA MUTASE, MITOCHONDRIAL-RELATED"/>
    <property type="match status" value="1"/>
</dbReference>
<dbReference type="NCBIfam" id="TIGR00641">
    <property type="entry name" value="acid_CoA_mut_N"/>
    <property type="match status" value="1"/>
</dbReference>
<proteinExistence type="predicted"/>
<reference evidence="3 4" key="1">
    <citation type="submission" date="2018-11" db="EMBL/GenBank/DDBJ databases">
        <title>Pseudaminobacter arsenicus sp. nov., an arsenic-resistant bacterium isolated from arsenic-rich aquifers.</title>
        <authorList>
            <person name="Mu Y."/>
        </authorList>
    </citation>
    <scope>NUCLEOTIDE SEQUENCE [LARGE SCALE GENOMIC DNA]</scope>
    <source>
        <strain evidence="3 4">CB3</strain>
    </source>
</reference>
<dbReference type="PANTHER" id="PTHR48101:SF1">
    <property type="entry name" value="METHYLMALONYL-COA MUTASE, LARGE SUBUNIT"/>
    <property type="match status" value="1"/>
</dbReference>
<dbReference type="GO" id="GO:0004494">
    <property type="term" value="F:methylmalonyl-CoA mutase activity"/>
    <property type="evidence" value="ECO:0007669"/>
    <property type="project" value="InterPro"/>
</dbReference>
<dbReference type="EMBL" id="RKST01000001">
    <property type="protein sequence ID" value="RUM99412.1"/>
    <property type="molecule type" value="Genomic_DNA"/>
</dbReference>
<dbReference type="InterPro" id="IPR016176">
    <property type="entry name" value="Cbl-dep_enz_cat"/>
</dbReference>
<dbReference type="Gene3D" id="3.20.20.240">
    <property type="entry name" value="Methylmalonyl-CoA mutase"/>
    <property type="match status" value="1"/>
</dbReference>
<evidence type="ECO:0000259" key="2">
    <source>
        <dbReference type="Pfam" id="PF01642"/>
    </source>
</evidence>
<keyword evidence="4" id="KW-1185">Reference proteome</keyword>
<evidence type="ECO:0000256" key="1">
    <source>
        <dbReference type="ARBA" id="ARBA00023235"/>
    </source>
</evidence>
<sequence>MNKSLSSSIEQDAVELTPYLAWEQEYRESIGEDRPVENVSGIPIKPLYGPQDWQRYGHDNPLSYPGQSDYTRGIYATMHRGRTWTQRQLIGLGTPADYNARLRSLMDDGATAVSLIPCNSVFRGYDMDTVDAELLGTCGVVLNNVDHMERSLEGVDVGKISCALNDPSPFTLLAFLLVAAERRGTDWRSITGTSNQSDYISHFVANHMFYRLSLPGARRVLLDHIAYCKQYVPRWNPMSVVGQHMQQAGATPAEAMAFTLSTAIQNAEDCIARGMQPDDFLPRFTFFFDISLNFFEEIAKFRAGRRIWSRITKERLGAKDPRSRRFKFHGQTSGVDLTRQQPLNNISRVTVQAMAGIFGGLQSLHTDAYDEALACPSEFGARIAVATQNILREESHLTDVIDPLGGSFYVEALTDQMEEKILSIMKIVDEAGGMYKAVESGLVQRMLGASAQRFQNRVDSGEQVVVGVNAYRVDEDASAHTIVERPDPASMQAHLDGFAAWKRERSAVEVEKALDHLTRTAEDPSGNLFGAIVDGARANLTHGEICERLRRDLGFGQPLTIV</sequence>
<dbReference type="RefSeq" id="WP_128625652.1">
    <property type="nucleotide sequence ID" value="NZ_RKST01000001.1"/>
</dbReference>
<gene>
    <name evidence="3" type="ORF">EET67_00395</name>
</gene>
<dbReference type="InterPro" id="IPR006099">
    <property type="entry name" value="MeMalonylCoA_mutase_a/b_cat"/>
</dbReference>
<keyword evidence="1" id="KW-0413">Isomerase</keyword>
<organism evidence="3 4">
    <name type="scientific">Borborobacter arsenicus</name>
    <dbReference type="NCBI Taxonomy" id="1851146"/>
    <lineage>
        <taxon>Bacteria</taxon>
        <taxon>Pseudomonadati</taxon>
        <taxon>Pseudomonadota</taxon>
        <taxon>Alphaproteobacteria</taxon>
        <taxon>Hyphomicrobiales</taxon>
        <taxon>Phyllobacteriaceae</taxon>
        <taxon>Borborobacter</taxon>
    </lineage>
</organism>
<dbReference type="InterPro" id="IPR006098">
    <property type="entry name" value="MMCoA_mutase_a_cat"/>
</dbReference>
<dbReference type="GO" id="GO:0031419">
    <property type="term" value="F:cobalamin binding"/>
    <property type="evidence" value="ECO:0007669"/>
    <property type="project" value="InterPro"/>
</dbReference>